<accession>A0ABM6ZND9</accession>
<dbReference type="Proteomes" id="UP000272136">
    <property type="component" value="Chromosome 2"/>
</dbReference>
<dbReference type="EMBL" id="CP033138">
    <property type="protein sequence ID" value="AYO17067.1"/>
    <property type="molecule type" value="Genomic_DNA"/>
</dbReference>
<proteinExistence type="predicted"/>
<evidence type="ECO:0000313" key="2">
    <source>
        <dbReference type="Proteomes" id="UP000272136"/>
    </source>
</evidence>
<evidence type="ECO:0000313" key="1">
    <source>
        <dbReference type="EMBL" id="AYO17067.1"/>
    </source>
</evidence>
<organism evidence="1 2">
    <name type="scientific">Vibrio owensii</name>
    <dbReference type="NCBI Taxonomy" id="696485"/>
    <lineage>
        <taxon>Bacteria</taxon>
        <taxon>Pseudomonadati</taxon>
        <taxon>Pseudomonadota</taxon>
        <taxon>Gammaproteobacteria</taxon>
        <taxon>Vibrionales</taxon>
        <taxon>Vibrionaceae</taxon>
        <taxon>Vibrio</taxon>
    </lineage>
</organism>
<keyword evidence="2" id="KW-1185">Reference proteome</keyword>
<reference evidence="1 2" key="1">
    <citation type="submission" date="2018-10" db="EMBL/GenBank/DDBJ databases">
        <title>Whole Genome of Vibrio owensii strain 170502, isolated from Acute Hepatopancreatic Necrosis Disease (AHPND) shrimp.</title>
        <authorList>
            <person name="Yan M."/>
            <person name="Wang X."/>
            <person name="Wang Y."/>
        </authorList>
    </citation>
    <scope>NUCLEOTIDE SEQUENCE [LARGE SCALE GENOMIC DNA]</scope>
    <source>
        <strain evidence="1 2">1700302</strain>
    </source>
</reference>
<gene>
    <name evidence="1" type="ORF">D0812_22015</name>
</gene>
<name>A0ABM6ZND9_9VIBR</name>
<protein>
    <submittedName>
        <fullName evidence="1">Uncharacterized protein</fullName>
    </submittedName>
</protein>
<sequence>MLSPDTKKATLLGRFDFCLVLSGIVRERNEINVRFTAFYHLPMSREGVTSEWIQSNKFTMGAHNFISPHIY</sequence>